<dbReference type="AlphaFoldDB" id="A0A1P8KC81"/>
<dbReference type="eggNOG" id="ENOG502ZF1Z">
    <property type="taxonomic scope" value="Bacteria"/>
</dbReference>
<keyword evidence="2" id="KW-1185">Reference proteome</keyword>
<dbReference type="Proteomes" id="UP000186110">
    <property type="component" value="Chromosome"/>
</dbReference>
<dbReference type="RefSeq" id="WP_029709074.1">
    <property type="nucleotide sequence ID" value="NZ_CP019239.1"/>
</dbReference>
<protein>
    <submittedName>
        <fullName evidence="1">Uncharacterized protein</fullName>
    </submittedName>
</protein>
<name>A0A1P8KC81_9BURK</name>
<gene>
    <name evidence="1" type="ORF">RS694_14435</name>
</gene>
<evidence type="ECO:0000313" key="2">
    <source>
        <dbReference type="Proteomes" id="UP000186110"/>
    </source>
</evidence>
<dbReference type="STRING" id="1484693.RS694_14435"/>
<proteinExistence type="predicted"/>
<dbReference type="KEGG" id="rsb:RS694_14435"/>
<dbReference type="EMBL" id="CP019239">
    <property type="protein sequence ID" value="APW43611.1"/>
    <property type="molecule type" value="Genomic_DNA"/>
</dbReference>
<organism evidence="1 2">
    <name type="scientific">Rhodoferax saidenbachensis</name>
    <dbReference type="NCBI Taxonomy" id="1484693"/>
    <lineage>
        <taxon>Bacteria</taxon>
        <taxon>Pseudomonadati</taxon>
        <taxon>Pseudomonadota</taxon>
        <taxon>Betaproteobacteria</taxon>
        <taxon>Burkholderiales</taxon>
        <taxon>Comamonadaceae</taxon>
        <taxon>Rhodoferax</taxon>
    </lineage>
</organism>
<accession>A0A1P8KC81</accession>
<reference evidence="1 2" key="1">
    <citation type="submission" date="2017-01" db="EMBL/GenBank/DDBJ databases">
        <authorList>
            <person name="Mah S.A."/>
            <person name="Swanson W.J."/>
            <person name="Moy G.W."/>
            <person name="Vacquier V.D."/>
        </authorList>
    </citation>
    <scope>NUCLEOTIDE SEQUENCE [LARGE SCALE GENOMIC DNA]</scope>
    <source>
        <strain evidence="1 2">DSM 22694</strain>
    </source>
</reference>
<evidence type="ECO:0000313" key="1">
    <source>
        <dbReference type="EMBL" id="APW43611.1"/>
    </source>
</evidence>
<sequence>MSSTTLNALSLPQKQQPTVGASVHALLVAGRDLVSAIWFTAFAPAAVSAEAKTVFQEAEELRAFASTFQRTDPGFASDLFAAADRHESGAV</sequence>